<keyword evidence="4" id="KW-1185">Reference proteome</keyword>
<comment type="caution">
    <text evidence="3">The sequence shown here is derived from an EMBL/GenBank/DDBJ whole genome shotgun (WGS) entry which is preliminary data.</text>
</comment>
<evidence type="ECO:0000313" key="3">
    <source>
        <dbReference type="EMBL" id="MBA0083661.1"/>
    </source>
</evidence>
<dbReference type="CDD" id="cd07341">
    <property type="entry name" value="M56_BlaR1_MecR1_like"/>
    <property type="match status" value="1"/>
</dbReference>
<feature type="non-terminal residue" evidence="3">
    <location>
        <position position="347"/>
    </location>
</feature>
<gene>
    <name evidence="3" type="ORF">HRJ53_01565</name>
</gene>
<organism evidence="3 4">
    <name type="scientific">Candidatus Acidiferrum panamense</name>
    <dbReference type="NCBI Taxonomy" id="2741543"/>
    <lineage>
        <taxon>Bacteria</taxon>
        <taxon>Pseudomonadati</taxon>
        <taxon>Acidobacteriota</taxon>
        <taxon>Terriglobia</taxon>
        <taxon>Candidatus Acidiferrales</taxon>
        <taxon>Candidatus Acidiferrum</taxon>
    </lineage>
</organism>
<evidence type="ECO:0000256" key="1">
    <source>
        <dbReference type="SAM" id="Phobius"/>
    </source>
</evidence>
<feature type="domain" description="Peptidase M56" evidence="2">
    <location>
        <begin position="14"/>
        <end position="287"/>
    </location>
</feature>
<dbReference type="InterPro" id="IPR008756">
    <property type="entry name" value="Peptidase_M56"/>
</dbReference>
<evidence type="ECO:0000259" key="2">
    <source>
        <dbReference type="Pfam" id="PF05569"/>
    </source>
</evidence>
<keyword evidence="1" id="KW-1133">Transmembrane helix</keyword>
<dbReference type="EMBL" id="JACDQQ010000159">
    <property type="protein sequence ID" value="MBA0083661.1"/>
    <property type="molecule type" value="Genomic_DNA"/>
</dbReference>
<name>A0A7V8NLT7_9BACT</name>
<dbReference type="AlphaFoldDB" id="A0A7V8NLT7"/>
<feature type="transmembrane region" description="Helical" evidence="1">
    <location>
        <begin position="6"/>
        <end position="28"/>
    </location>
</feature>
<proteinExistence type="predicted"/>
<dbReference type="Proteomes" id="UP000567293">
    <property type="component" value="Unassembled WGS sequence"/>
</dbReference>
<evidence type="ECO:0000313" key="4">
    <source>
        <dbReference type="Proteomes" id="UP000567293"/>
    </source>
</evidence>
<dbReference type="PANTHER" id="PTHR34978:SF3">
    <property type="entry name" value="SLR0241 PROTEIN"/>
    <property type="match status" value="1"/>
</dbReference>
<dbReference type="InterPro" id="IPR052173">
    <property type="entry name" value="Beta-lactam_resp_regulator"/>
</dbReference>
<reference evidence="3" key="1">
    <citation type="submission" date="2020-06" db="EMBL/GenBank/DDBJ databases">
        <title>Legume-microbial interactions unlock mineral nutrients during tropical forest succession.</title>
        <authorList>
            <person name="Epihov D.Z."/>
        </authorList>
    </citation>
    <scope>NUCLEOTIDE SEQUENCE [LARGE SCALE GENOMIC DNA]</scope>
    <source>
        <strain evidence="3">Pan2503</strain>
    </source>
</reference>
<sequence length="347" mass="38231">MMEIPLWFSNLVFWSVQVALLVLAAALLSRALKLRQPRVLLAYWRSLLAIGLLLPLIEPWHRPAHVATPVLSADFLAVPPPSIPAPTHWHLPSLQTMAPILGMAILAGMVLRLAALALGLLKLRRLRQASSPIPPSSESAGILQAMRDLVAAPAEFRLSTQVDSPVTFGFVTPVILLPERFTSLDPRFQSAIACHELLHVRRRDWAHHLGEENLRALFWFHPAVAWLISRVRLAREQIVDLEVVRLTEARKPYLEALLEFTDGRASLAAIPAPPFLAERQLIERIALMLKEVRMSRKRLIASLTVIPCCLALVIALAARAFPLKAAPRPPPPALKSGGQPNLAGGVA</sequence>
<keyword evidence="1" id="KW-0812">Transmembrane</keyword>
<dbReference type="Pfam" id="PF05569">
    <property type="entry name" value="Peptidase_M56"/>
    <property type="match status" value="1"/>
</dbReference>
<keyword evidence="1" id="KW-0472">Membrane</keyword>
<feature type="transmembrane region" description="Helical" evidence="1">
    <location>
        <begin position="40"/>
        <end position="57"/>
    </location>
</feature>
<feature type="transmembrane region" description="Helical" evidence="1">
    <location>
        <begin position="100"/>
        <end position="121"/>
    </location>
</feature>
<accession>A0A7V8NLT7</accession>
<feature type="transmembrane region" description="Helical" evidence="1">
    <location>
        <begin position="299"/>
        <end position="321"/>
    </location>
</feature>
<protein>
    <submittedName>
        <fullName evidence="3">M56 family metallopeptidase</fullName>
    </submittedName>
</protein>
<dbReference type="PANTHER" id="PTHR34978">
    <property type="entry name" value="POSSIBLE SENSOR-TRANSDUCER PROTEIN BLAR"/>
    <property type="match status" value="1"/>
</dbReference>